<dbReference type="EMBL" id="HBUF01576213">
    <property type="protein sequence ID" value="CAG6768422.1"/>
    <property type="molecule type" value="Transcribed_RNA"/>
</dbReference>
<proteinExistence type="predicted"/>
<feature type="transmembrane region" description="Helical" evidence="1">
    <location>
        <begin position="75"/>
        <end position="97"/>
    </location>
</feature>
<organism evidence="2">
    <name type="scientific">Cacopsylla melanoneura</name>
    <dbReference type="NCBI Taxonomy" id="428564"/>
    <lineage>
        <taxon>Eukaryota</taxon>
        <taxon>Metazoa</taxon>
        <taxon>Ecdysozoa</taxon>
        <taxon>Arthropoda</taxon>
        <taxon>Hexapoda</taxon>
        <taxon>Insecta</taxon>
        <taxon>Pterygota</taxon>
        <taxon>Neoptera</taxon>
        <taxon>Paraneoptera</taxon>
        <taxon>Hemiptera</taxon>
        <taxon>Sternorrhyncha</taxon>
        <taxon>Psylloidea</taxon>
        <taxon>Psyllidae</taxon>
        <taxon>Psyllinae</taxon>
        <taxon>Cacopsylla</taxon>
    </lineage>
</organism>
<feature type="transmembrane region" description="Helical" evidence="1">
    <location>
        <begin position="12"/>
        <end position="31"/>
    </location>
</feature>
<reference evidence="2" key="1">
    <citation type="submission" date="2021-05" db="EMBL/GenBank/DDBJ databases">
        <authorList>
            <person name="Alioto T."/>
            <person name="Alioto T."/>
            <person name="Gomez Garrido J."/>
        </authorList>
    </citation>
    <scope>NUCLEOTIDE SEQUENCE</scope>
</reference>
<keyword evidence="1" id="KW-0812">Transmembrane</keyword>
<sequence>MFKILTEFFNGLFFSYKPDCYFSMVCSFFIFVVKLRKFLTFLAFCIVCVPFFLVFHRRFFVQPLQLSVDPDVPQLNYIISVFSVNCSMIHPSTTFFLSHTIVNERARERVGT</sequence>
<keyword evidence="1" id="KW-1133">Transmembrane helix</keyword>
<evidence type="ECO:0000313" key="2">
    <source>
        <dbReference type="EMBL" id="CAG6768422.1"/>
    </source>
</evidence>
<protein>
    <submittedName>
        <fullName evidence="2">Uncharacterized protein</fullName>
    </submittedName>
</protein>
<keyword evidence="1" id="KW-0472">Membrane</keyword>
<dbReference type="AlphaFoldDB" id="A0A8D9ANM1"/>
<evidence type="ECO:0000256" key="1">
    <source>
        <dbReference type="SAM" id="Phobius"/>
    </source>
</evidence>
<feature type="transmembrane region" description="Helical" evidence="1">
    <location>
        <begin position="38"/>
        <end position="55"/>
    </location>
</feature>
<name>A0A8D9ANM1_9HEMI</name>
<accession>A0A8D9ANM1</accession>